<evidence type="ECO:0000313" key="1">
    <source>
        <dbReference type="EMBL" id="VEP11551.1"/>
    </source>
</evidence>
<proteinExistence type="predicted"/>
<accession>A0A563VJH1</accession>
<dbReference type="EMBL" id="CAACVJ010000013">
    <property type="protein sequence ID" value="VEP11551.1"/>
    <property type="molecule type" value="Genomic_DNA"/>
</dbReference>
<sequence>MGSRKKKTSVLLSHISHLAHYTVQEVRSQKSEVRSVFNGT</sequence>
<dbReference type="Proteomes" id="UP000320055">
    <property type="component" value="Unassembled WGS sequence"/>
</dbReference>
<protein>
    <submittedName>
        <fullName evidence="1">Uncharacterized protein</fullName>
    </submittedName>
</protein>
<name>A0A563VJH1_9CYAN</name>
<reference evidence="1 2" key="1">
    <citation type="submission" date="2019-01" db="EMBL/GenBank/DDBJ databases">
        <authorList>
            <person name="Brito A."/>
        </authorList>
    </citation>
    <scope>NUCLEOTIDE SEQUENCE [LARGE SCALE GENOMIC DNA]</scope>
    <source>
        <strain evidence="1">1</strain>
    </source>
</reference>
<keyword evidence="2" id="KW-1185">Reference proteome</keyword>
<organism evidence="1 2">
    <name type="scientific">Hyella patelloides LEGE 07179</name>
    <dbReference type="NCBI Taxonomy" id="945734"/>
    <lineage>
        <taxon>Bacteria</taxon>
        <taxon>Bacillati</taxon>
        <taxon>Cyanobacteriota</taxon>
        <taxon>Cyanophyceae</taxon>
        <taxon>Pleurocapsales</taxon>
        <taxon>Hyellaceae</taxon>
        <taxon>Hyella</taxon>
    </lineage>
</organism>
<evidence type="ECO:0000313" key="2">
    <source>
        <dbReference type="Proteomes" id="UP000320055"/>
    </source>
</evidence>
<dbReference type="AlphaFoldDB" id="A0A563VJH1"/>
<gene>
    <name evidence="1" type="ORF">H1P_110001</name>
</gene>